<name>X1TUJ4_9ZZZZ</name>
<evidence type="ECO:0000313" key="1">
    <source>
        <dbReference type="EMBL" id="GAI95036.1"/>
    </source>
</evidence>
<dbReference type="AlphaFoldDB" id="X1TUJ4"/>
<gene>
    <name evidence="1" type="ORF">S12H4_34962</name>
</gene>
<sequence length="147" mass="16823">MIDCFKEVIEDLFCFLKIGYGKLFVGARITYRGIDVVENEYEFDIMFPAVKRASPPDNVFNQFTLLIDATEVDDSINSDLKELIIEGIKEIIDELKKVNPSYAVVKKFLVKVKERNYDIGEKLQAILKNPLISKILADSAKKELEDL</sequence>
<accession>X1TUJ4</accession>
<dbReference type="EMBL" id="BARW01020729">
    <property type="protein sequence ID" value="GAI95036.1"/>
    <property type="molecule type" value="Genomic_DNA"/>
</dbReference>
<organism evidence="1">
    <name type="scientific">marine sediment metagenome</name>
    <dbReference type="NCBI Taxonomy" id="412755"/>
    <lineage>
        <taxon>unclassified sequences</taxon>
        <taxon>metagenomes</taxon>
        <taxon>ecological metagenomes</taxon>
    </lineage>
</organism>
<proteinExistence type="predicted"/>
<comment type="caution">
    <text evidence="1">The sequence shown here is derived from an EMBL/GenBank/DDBJ whole genome shotgun (WGS) entry which is preliminary data.</text>
</comment>
<reference evidence="1" key="1">
    <citation type="journal article" date="2014" name="Front. Microbiol.">
        <title>High frequency of phylogenetically diverse reductive dehalogenase-homologous genes in deep subseafloor sedimentary metagenomes.</title>
        <authorList>
            <person name="Kawai M."/>
            <person name="Futagami T."/>
            <person name="Toyoda A."/>
            <person name="Takaki Y."/>
            <person name="Nishi S."/>
            <person name="Hori S."/>
            <person name="Arai W."/>
            <person name="Tsubouchi T."/>
            <person name="Morono Y."/>
            <person name="Uchiyama I."/>
            <person name="Ito T."/>
            <person name="Fujiyama A."/>
            <person name="Inagaki F."/>
            <person name="Takami H."/>
        </authorList>
    </citation>
    <scope>NUCLEOTIDE SEQUENCE</scope>
    <source>
        <strain evidence="1">Expedition CK06-06</strain>
    </source>
</reference>
<protein>
    <submittedName>
        <fullName evidence="1">Uncharacterized protein</fullName>
    </submittedName>
</protein>